<organism evidence="3 4">
    <name type="scientific">Paenibacillus methanolicus</name>
    <dbReference type="NCBI Taxonomy" id="582686"/>
    <lineage>
        <taxon>Bacteria</taxon>
        <taxon>Bacillati</taxon>
        <taxon>Bacillota</taxon>
        <taxon>Bacilli</taxon>
        <taxon>Bacillales</taxon>
        <taxon>Paenibacillaceae</taxon>
        <taxon>Paenibacillus</taxon>
    </lineage>
</organism>
<keyword evidence="4" id="KW-1185">Reference proteome</keyword>
<dbReference type="InterPro" id="IPR001119">
    <property type="entry name" value="SLH_dom"/>
</dbReference>
<feature type="chain" id="PRO_5039357401" evidence="1">
    <location>
        <begin position="24"/>
        <end position="194"/>
    </location>
</feature>
<dbReference type="Proteomes" id="UP000323257">
    <property type="component" value="Unassembled WGS sequence"/>
</dbReference>
<evidence type="ECO:0000256" key="1">
    <source>
        <dbReference type="SAM" id="SignalP"/>
    </source>
</evidence>
<evidence type="ECO:0000313" key="3">
    <source>
        <dbReference type="EMBL" id="TYP71980.1"/>
    </source>
</evidence>
<evidence type="ECO:0000259" key="2">
    <source>
        <dbReference type="PROSITE" id="PS51272"/>
    </source>
</evidence>
<accession>A0A5S5C0W8</accession>
<feature type="domain" description="SLH" evidence="2">
    <location>
        <begin position="77"/>
        <end position="142"/>
    </location>
</feature>
<dbReference type="PROSITE" id="PS51272">
    <property type="entry name" value="SLH"/>
    <property type="match status" value="1"/>
</dbReference>
<dbReference type="Pfam" id="PF00395">
    <property type="entry name" value="SLH"/>
    <property type="match status" value="1"/>
</dbReference>
<sequence>MIRKMLGMAAAAILLSSYPAGLAASAELSVLEKYKEFKQAGIFQGGSDGEVDLERTITRAELAVVLTRLMKLDTSEDKQSGFADLEGHWVAKTSAVSNMVHYKIMNGKGYNRFDPNGLVTVEELSAVLTRTLKLETSQTTIADAIVSDWARAYVAIAVDAGLIDPREDYTVPVTRGMLVDAIFIEYQTMPLPVS</sequence>
<comment type="caution">
    <text evidence="3">The sequence shown here is derived from an EMBL/GenBank/DDBJ whole genome shotgun (WGS) entry which is preliminary data.</text>
</comment>
<evidence type="ECO:0000313" key="4">
    <source>
        <dbReference type="Proteomes" id="UP000323257"/>
    </source>
</evidence>
<name>A0A5S5C0W8_9BACL</name>
<reference evidence="3 4" key="1">
    <citation type="submission" date="2019-07" db="EMBL/GenBank/DDBJ databases">
        <title>Genomic Encyclopedia of Type Strains, Phase III (KMG-III): the genomes of soil and plant-associated and newly described type strains.</title>
        <authorList>
            <person name="Whitman W."/>
        </authorList>
    </citation>
    <scope>NUCLEOTIDE SEQUENCE [LARGE SCALE GENOMIC DNA]</scope>
    <source>
        <strain evidence="3 4">BL24</strain>
    </source>
</reference>
<dbReference type="AlphaFoldDB" id="A0A5S5C0W8"/>
<proteinExistence type="predicted"/>
<dbReference type="EMBL" id="VNHS01000009">
    <property type="protein sequence ID" value="TYP71980.1"/>
    <property type="molecule type" value="Genomic_DNA"/>
</dbReference>
<protein>
    <submittedName>
        <fullName evidence="3">S-layer family protein</fullName>
    </submittedName>
</protein>
<gene>
    <name evidence="3" type="ORF">BCM02_109259</name>
</gene>
<feature type="signal peptide" evidence="1">
    <location>
        <begin position="1"/>
        <end position="23"/>
    </location>
</feature>
<keyword evidence="1" id="KW-0732">Signal</keyword>